<dbReference type="NCBIfam" id="TIGR00765">
    <property type="entry name" value="yihY_not_rbn"/>
    <property type="match status" value="1"/>
</dbReference>
<accession>A0A4R2HI25</accession>
<dbReference type="Proteomes" id="UP000295684">
    <property type="component" value="Unassembled WGS sequence"/>
</dbReference>
<feature type="transmembrane region" description="Helical" evidence="6">
    <location>
        <begin position="34"/>
        <end position="57"/>
    </location>
</feature>
<reference evidence="8 9" key="3">
    <citation type="submission" date="2019-03" db="EMBL/GenBank/DDBJ databases">
        <title>Genomic Encyclopedia of Type Strains, Phase IV (KMG-IV): sequencing the most valuable type-strain genomes for metagenomic binning, comparative biology and taxonomic classification.</title>
        <authorList>
            <person name="Goeker M."/>
        </authorList>
    </citation>
    <scope>NUCLEOTIDE SEQUENCE [LARGE SCALE GENOMIC DNA]</scope>
    <source>
        <strain evidence="8 9">DSM 103236</strain>
    </source>
</reference>
<evidence type="ECO:0000256" key="5">
    <source>
        <dbReference type="ARBA" id="ARBA00023136"/>
    </source>
</evidence>
<gene>
    <name evidence="8" type="ORF">EV200_102309</name>
    <name evidence="7" type="ORF">GCM10011413_18630</name>
</gene>
<dbReference type="PIRSF" id="PIRSF035875">
    <property type="entry name" value="RNase_BN"/>
    <property type="match status" value="1"/>
</dbReference>
<sequence>MAKNKITLKGIWSVLKAAFTGFGDHKVTKLSGSLAYYTVFSMAPLLVVIISLCGIFLGREIAEGQVYAQLEGFLGRESAASLQELIKNAYLDGKSTIALIIGIVTLLIGSTTIFGDIQDSINTIWGIKPKPKRGWVKLLQNRFLSFSVIISLGFVLLVSLAVTSVLDAFSDRLQARFADVSYYVFYVLNQVITLLVISTVFGVIFKVLPDAIIKWKDVMAGAVVTAVLFMIGKFAISLYIGQSDVGGTYGATGSLVVVLLWTYYSSIILYFGAEFTKAYAIAFGSEIYPAHYAVTMKEVEVETGRVSLQDNHPELIEEVKKAEKDN</sequence>
<keyword evidence="2" id="KW-1003">Cell membrane</keyword>
<dbReference type="RefSeq" id="WP_132529967.1">
    <property type="nucleotide sequence ID" value="NZ_BMJO01000003.1"/>
</dbReference>
<keyword evidence="3 6" id="KW-0812">Transmembrane</keyword>
<evidence type="ECO:0000313" key="8">
    <source>
        <dbReference type="EMBL" id="TCO28891.1"/>
    </source>
</evidence>
<evidence type="ECO:0000313" key="7">
    <source>
        <dbReference type="EMBL" id="GGE52632.1"/>
    </source>
</evidence>
<keyword evidence="4 6" id="KW-1133">Transmembrane helix</keyword>
<dbReference type="PANTHER" id="PTHR30213">
    <property type="entry name" value="INNER MEMBRANE PROTEIN YHJD"/>
    <property type="match status" value="1"/>
</dbReference>
<dbReference type="OrthoDB" id="9797028at2"/>
<protein>
    <submittedName>
        <fullName evidence="8">Membrane protein</fullName>
    </submittedName>
</protein>
<feature type="transmembrane region" description="Helical" evidence="6">
    <location>
        <begin position="182"/>
        <end position="208"/>
    </location>
</feature>
<comment type="subcellular location">
    <subcellularLocation>
        <location evidence="1">Cell membrane</location>
        <topology evidence="1">Multi-pass membrane protein</topology>
    </subcellularLocation>
</comment>
<comment type="caution">
    <text evidence="8">The sequence shown here is derived from an EMBL/GenBank/DDBJ whole genome shotgun (WGS) entry which is preliminary data.</text>
</comment>
<evidence type="ECO:0000256" key="1">
    <source>
        <dbReference type="ARBA" id="ARBA00004651"/>
    </source>
</evidence>
<dbReference type="EMBL" id="BMJO01000003">
    <property type="protein sequence ID" value="GGE52632.1"/>
    <property type="molecule type" value="Genomic_DNA"/>
</dbReference>
<reference evidence="10" key="2">
    <citation type="journal article" date="2019" name="Int. J. Syst. Evol. Microbiol.">
        <title>The Global Catalogue of Microorganisms (GCM) 10K type strain sequencing project: providing services to taxonomists for standard genome sequencing and annotation.</title>
        <authorList>
            <consortium name="The Broad Institute Genomics Platform"/>
            <consortium name="The Broad Institute Genome Sequencing Center for Infectious Disease"/>
            <person name="Wu L."/>
            <person name="Ma J."/>
        </authorList>
    </citation>
    <scope>NUCLEOTIDE SEQUENCE [LARGE SCALE GENOMIC DNA]</scope>
    <source>
        <strain evidence="10">CGMCC 1.15644</strain>
    </source>
</reference>
<evidence type="ECO:0000256" key="6">
    <source>
        <dbReference type="SAM" id="Phobius"/>
    </source>
</evidence>
<dbReference type="Proteomes" id="UP000622648">
    <property type="component" value="Unassembled WGS sequence"/>
</dbReference>
<evidence type="ECO:0000256" key="4">
    <source>
        <dbReference type="ARBA" id="ARBA00022989"/>
    </source>
</evidence>
<reference evidence="7" key="4">
    <citation type="submission" date="2024-05" db="EMBL/GenBank/DDBJ databases">
        <authorList>
            <person name="Sun Q."/>
            <person name="Zhou Y."/>
        </authorList>
    </citation>
    <scope>NUCLEOTIDE SEQUENCE</scope>
    <source>
        <strain evidence="7">CGMCC 1.15644</strain>
    </source>
</reference>
<dbReference type="AlphaFoldDB" id="A0A4R2HI25"/>
<organism evidence="8 9">
    <name type="scientific">Pedobacter psychrotolerans</name>
    <dbReference type="NCBI Taxonomy" id="1843235"/>
    <lineage>
        <taxon>Bacteria</taxon>
        <taxon>Pseudomonadati</taxon>
        <taxon>Bacteroidota</taxon>
        <taxon>Sphingobacteriia</taxon>
        <taxon>Sphingobacteriales</taxon>
        <taxon>Sphingobacteriaceae</taxon>
        <taxon>Pedobacter</taxon>
    </lineage>
</organism>
<dbReference type="Pfam" id="PF03631">
    <property type="entry name" value="Virul_fac_BrkB"/>
    <property type="match status" value="1"/>
</dbReference>
<evidence type="ECO:0000256" key="2">
    <source>
        <dbReference type="ARBA" id="ARBA00022475"/>
    </source>
</evidence>
<dbReference type="GO" id="GO:0005886">
    <property type="term" value="C:plasma membrane"/>
    <property type="evidence" value="ECO:0007669"/>
    <property type="project" value="UniProtKB-SubCell"/>
</dbReference>
<evidence type="ECO:0000313" key="9">
    <source>
        <dbReference type="Proteomes" id="UP000295684"/>
    </source>
</evidence>
<name>A0A4R2HI25_9SPHI</name>
<feature type="transmembrane region" description="Helical" evidence="6">
    <location>
        <begin position="97"/>
        <end position="117"/>
    </location>
</feature>
<dbReference type="InterPro" id="IPR017039">
    <property type="entry name" value="Virul_fac_BrkB"/>
</dbReference>
<reference evidence="7" key="1">
    <citation type="journal article" date="2014" name="Int. J. Syst. Evol. Microbiol.">
        <title>Complete genome of a new Firmicutes species belonging to the dominant human colonic microbiota ('Ruminococcus bicirculans') reveals two chromosomes and a selective capacity to utilize plant glucans.</title>
        <authorList>
            <consortium name="NISC Comparative Sequencing Program"/>
            <person name="Wegmann U."/>
            <person name="Louis P."/>
            <person name="Goesmann A."/>
            <person name="Henrissat B."/>
            <person name="Duncan S.H."/>
            <person name="Flint H.J."/>
        </authorList>
    </citation>
    <scope>NUCLEOTIDE SEQUENCE</scope>
    <source>
        <strain evidence="7">CGMCC 1.15644</strain>
    </source>
</reference>
<proteinExistence type="predicted"/>
<feature type="transmembrane region" description="Helical" evidence="6">
    <location>
        <begin position="220"/>
        <end position="240"/>
    </location>
</feature>
<keyword evidence="10" id="KW-1185">Reference proteome</keyword>
<evidence type="ECO:0000256" key="3">
    <source>
        <dbReference type="ARBA" id="ARBA00022692"/>
    </source>
</evidence>
<feature type="transmembrane region" description="Helical" evidence="6">
    <location>
        <begin position="252"/>
        <end position="273"/>
    </location>
</feature>
<evidence type="ECO:0000313" key="10">
    <source>
        <dbReference type="Proteomes" id="UP000622648"/>
    </source>
</evidence>
<dbReference type="PANTHER" id="PTHR30213:SF1">
    <property type="entry name" value="INNER MEMBRANE PROTEIN YHJD"/>
    <property type="match status" value="1"/>
</dbReference>
<keyword evidence="5 6" id="KW-0472">Membrane</keyword>
<feature type="transmembrane region" description="Helical" evidence="6">
    <location>
        <begin position="138"/>
        <end position="162"/>
    </location>
</feature>
<dbReference type="EMBL" id="SLWO01000002">
    <property type="protein sequence ID" value="TCO28891.1"/>
    <property type="molecule type" value="Genomic_DNA"/>
</dbReference>